<gene>
    <name evidence="7" type="ORF">C7Y71_008210</name>
</gene>
<feature type="signal peptide" evidence="5">
    <location>
        <begin position="1"/>
        <end position="27"/>
    </location>
</feature>
<dbReference type="InterPro" id="IPR001478">
    <property type="entry name" value="PDZ"/>
</dbReference>
<protein>
    <recommendedName>
        <fullName evidence="6">Tail specific protease domain-containing protein</fullName>
    </recommendedName>
</protein>
<feature type="chain" id="PRO_5024370163" description="Tail specific protease domain-containing protein" evidence="5">
    <location>
        <begin position="28"/>
        <end position="574"/>
    </location>
</feature>
<organism evidence="7 8">
    <name type="scientific">Pseudoprevotella muciniphila</name>
    <dbReference type="NCBI Taxonomy" id="2133944"/>
    <lineage>
        <taxon>Bacteria</taxon>
        <taxon>Pseudomonadati</taxon>
        <taxon>Bacteroidota</taxon>
        <taxon>Bacteroidia</taxon>
        <taxon>Bacteroidales</taxon>
        <taxon>Prevotellaceae</taxon>
        <taxon>Pseudoprevotella</taxon>
    </lineage>
</organism>
<dbReference type="SUPFAM" id="SSF50156">
    <property type="entry name" value="PDZ domain-like"/>
    <property type="match status" value="1"/>
</dbReference>
<dbReference type="AlphaFoldDB" id="A0A5P8E7T2"/>
<feature type="domain" description="Tail specific protease" evidence="6">
    <location>
        <begin position="174"/>
        <end position="418"/>
    </location>
</feature>
<dbReference type="GO" id="GO:0004175">
    <property type="term" value="F:endopeptidase activity"/>
    <property type="evidence" value="ECO:0007669"/>
    <property type="project" value="TreeGrafter"/>
</dbReference>
<dbReference type="OrthoDB" id="9812068at2"/>
<dbReference type="InterPro" id="IPR036034">
    <property type="entry name" value="PDZ_sf"/>
</dbReference>
<evidence type="ECO:0000256" key="4">
    <source>
        <dbReference type="ARBA" id="ARBA00022825"/>
    </source>
</evidence>
<dbReference type="Gene3D" id="3.90.226.10">
    <property type="entry name" value="2-enoyl-CoA Hydratase, Chain A, domain 1"/>
    <property type="match status" value="1"/>
</dbReference>
<dbReference type="GO" id="GO:0007165">
    <property type="term" value="P:signal transduction"/>
    <property type="evidence" value="ECO:0007669"/>
    <property type="project" value="TreeGrafter"/>
</dbReference>
<dbReference type="EMBL" id="CP033459">
    <property type="protein sequence ID" value="QFQ13002.1"/>
    <property type="molecule type" value="Genomic_DNA"/>
</dbReference>
<evidence type="ECO:0000313" key="7">
    <source>
        <dbReference type="EMBL" id="QFQ13002.1"/>
    </source>
</evidence>
<dbReference type="InterPro" id="IPR004447">
    <property type="entry name" value="Peptidase_S41A"/>
</dbReference>
<dbReference type="GO" id="GO:0006508">
    <property type="term" value="P:proteolysis"/>
    <property type="evidence" value="ECO:0007669"/>
    <property type="project" value="UniProtKB-KW"/>
</dbReference>
<dbReference type="SMART" id="SM00245">
    <property type="entry name" value="TSPc"/>
    <property type="match status" value="1"/>
</dbReference>
<evidence type="ECO:0000256" key="5">
    <source>
        <dbReference type="SAM" id="SignalP"/>
    </source>
</evidence>
<dbReference type="Pfam" id="PF00595">
    <property type="entry name" value="PDZ"/>
    <property type="match status" value="1"/>
</dbReference>
<dbReference type="GO" id="GO:0008236">
    <property type="term" value="F:serine-type peptidase activity"/>
    <property type="evidence" value="ECO:0007669"/>
    <property type="project" value="UniProtKB-KW"/>
</dbReference>
<sequence>MFRAIGISVCRLIMPVMLALSPVYVCAQSAESIKYAEQMERFFNVYQIIQNRYFIHVPAERLFNKAIQGMMDILDPHSQFQVIKHDHPLDLGIKWHYDPDIRRFVVSRVDEKSGAKAAGVQAGDVIMEINKNPLGECSLNEDSVRLYDEKMKDILYDEVKKGKVRITFARKVLGADGAFNLKNKNIDVNIVNYAKTTVPFGCLIDGKVAYIRVKEFDFTGDDAGTTTYSEFYNKLRTLRYQYNNLKAAADSGLNENVVPDTLMPIIIDIRGNGGGLVKAAIDIAGMFLDERSMVCYVEGEHHNETMITEGKPEYRANPLVFLVDSASASASELLSGAMQDQMRGIVIGQRTYGKGIMQKTLENGEFQDNVLSITIGRYYLPSGRCVQRWDYSPLVYGEEKREIYNKDDYGITPDSMVNDTTPAFFEMLAQQNAFFNSCVDLRIRYPEVMETDARTFELTEEQLEYFKVRLLENGYIFETQVWKDFSQMKESLSQYGVDTNYRQLEEDVLNQLSKKLEGNDEILRVMVTKKLMDMYRTPEDYYLYSLNHDYVLDVAMKVLNDGLYEDLMDKKPER</sequence>
<dbReference type="Proteomes" id="UP000249375">
    <property type="component" value="Chromosome"/>
</dbReference>
<keyword evidence="2" id="KW-0645">Protease</keyword>
<dbReference type="Pfam" id="PF03572">
    <property type="entry name" value="Peptidase_S41"/>
    <property type="match status" value="1"/>
</dbReference>
<evidence type="ECO:0000256" key="2">
    <source>
        <dbReference type="ARBA" id="ARBA00022670"/>
    </source>
</evidence>
<accession>A0A5P8E7T2</accession>
<dbReference type="GO" id="GO:0030288">
    <property type="term" value="C:outer membrane-bounded periplasmic space"/>
    <property type="evidence" value="ECO:0007669"/>
    <property type="project" value="TreeGrafter"/>
</dbReference>
<dbReference type="InterPro" id="IPR029045">
    <property type="entry name" value="ClpP/crotonase-like_dom_sf"/>
</dbReference>
<keyword evidence="4" id="KW-0720">Serine protease</keyword>
<proteinExistence type="inferred from homology"/>
<evidence type="ECO:0000256" key="1">
    <source>
        <dbReference type="ARBA" id="ARBA00009179"/>
    </source>
</evidence>
<dbReference type="Gene3D" id="2.30.42.10">
    <property type="match status" value="1"/>
</dbReference>
<dbReference type="RefSeq" id="WP_111898070.1">
    <property type="nucleotide sequence ID" value="NZ_CP033459.1"/>
</dbReference>
<name>A0A5P8E7T2_9BACT</name>
<dbReference type="CDD" id="cd07560">
    <property type="entry name" value="Peptidase_S41_CPP"/>
    <property type="match status" value="1"/>
</dbReference>
<dbReference type="PANTHER" id="PTHR32060">
    <property type="entry name" value="TAIL-SPECIFIC PROTEASE"/>
    <property type="match status" value="1"/>
</dbReference>
<keyword evidence="8" id="KW-1185">Reference proteome</keyword>
<dbReference type="PANTHER" id="PTHR32060:SF30">
    <property type="entry name" value="CARBOXY-TERMINAL PROCESSING PROTEASE CTPA"/>
    <property type="match status" value="1"/>
</dbReference>
<dbReference type="Pfam" id="PF22694">
    <property type="entry name" value="CtpB_N-like"/>
    <property type="match status" value="1"/>
</dbReference>
<evidence type="ECO:0000259" key="6">
    <source>
        <dbReference type="SMART" id="SM00245"/>
    </source>
</evidence>
<dbReference type="InterPro" id="IPR005151">
    <property type="entry name" value="Tail-specific_protease"/>
</dbReference>
<keyword evidence="3" id="KW-0378">Hydrolase</keyword>
<evidence type="ECO:0000256" key="3">
    <source>
        <dbReference type="ARBA" id="ARBA00022801"/>
    </source>
</evidence>
<evidence type="ECO:0000313" key="8">
    <source>
        <dbReference type="Proteomes" id="UP000249375"/>
    </source>
</evidence>
<keyword evidence="5" id="KW-0732">Signal</keyword>
<dbReference type="KEGG" id="alq:C7Y71_008210"/>
<comment type="similarity">
    <text evidence="1">Belongs to the peptidase S41A family.</text>
</comment>
<dbReference type="InterPro" id="IPR055210">
    <property type="entry name" value="CtpA/B_N"/>
</dbReference>
<dbReference type="SUPFAM" id="SSF52096">
    <property type="entry name" value="ClpP/crotonase"/>
    <property type="match status" value="1"/>
</dbReference>
<reference evidence="7 8" key="1">
    <citation type="submission" date="2018-11" db="EMBL/GenBank/DDBJ databases">
        <authorList>
            <person name="Na S.W."/>
            <person name="Baik M."/>
        </authorList>
    </citation>
    <scope>NUCLEOTIDE SEQUENCE [LARGE SCALE GENOMIC DNA]</scope>
    <source>
        <strain evidence="7 8">E39</strain>
    </source>
</reference>